<dbReference type="Proteomes" id="UP001589692">
    <property type="component" value="Unassembled WGS sequence"/>
</dbReference>
<dbReference type="InterPro" id="IPR029058">
    <property type="entry name" value="AB_hydrolase_fold"/>
</dbReference>
<protein>
    <submittedName>
        <fullName evidence="2">Virulence factor family protein</fullName>
    </submittedName>
</protein>
<dbReference type="InterPro" id="IPR011225">
    <property type="entry name" value="IV_sec_VirJ"/>
</dbReference>
<dbReference type="PIRSF" id="PIRSF029063">
    <property type="entry name" value="IV_sec_VirJ"/>
    <property type="match status" value="1"/>
</dbReference>
<evidence type="ECO:0000259" key="1">
    <source>
        <dbReference type="Pfam" id="PF06057"/>
    </source>
</evidence>
<dbReference type="Gene3D" id="3.40.50.1820">
    <property type="entry name" value="alpha/beta hydrolase"/>
    <property type="match status" value="2"/>
</dbReference>
<evidence type="ECO:0000313" key="3">
    <source>
        <dbReference type="Proteomes" id="UP001589692"/>
    </source>
</evidence>
<reference evidence="2 3" key="1">
    <citation type="submission" date="2024-09" db="EMBL/GenBank/DDBJ databases">
        <authorList>
            <person name="Sun Q."/>
            <person name="Mori K."/>
        </authorList>
    </citation>
    <scope>NUCLEOTIDE SEQUENCE [LARGE SCALE GENOMIC DNA]</scope>
    <source>
        <strain evidence="2 3">TBRC 4938</strain>
    </source>
</reference>
<dbReference type="SUPFAM" id="SSF53474">
    <property type="entry name" value="alpha/beta-Hydrolases"/>
    <property type="match status" value="2"/>
</dbReference>
<gene>
    <name evidence="2" type="ORF">ACFFP0_21820</name>
</gene>
<proteinExistence type="predicted"/>
<name>A0ABV6ALJ4_9HYPH</name>
<dbReference type="Pfam" id="PF06057">
    <property type="entry name" value="VirJ"/>
    <property type="match status" value="1"/>
</dbReference>
<dbReference type="EMBL" id="JBHMAA010000024">
    <property type="protein sequence ID" value="MFB9951496.1"/>
    <property type="molecule type" value="Genomic_DNA"/>
</dbReference>
<sequence length="453" mass="48419">MKLLPIIMAGITLAVAVVNLVSDPALRTRSLPTTRISYPEGKADGVVVLLSDGEGWSQKEERASLALARDGALVVGVDLPEYYAALEAERDDCLYLVSDIEDLSRQLHRSADIAAYHPPVVAGIGDGGTLALAIAAQTPDSTIAETLAIDPESAIPLSTVLCTPAPKVPVSDGTIYGLTEGELPNPVRVIFSPTADAAGRVHARGLQETHPAVELNESTETADAALLRNASAIVRRIARSASPLNLPLVPIEVEPKHDAMAIVYSGDGGWRDIDQQLGAYLKEEGIPVIGVDALRYFWSGKTPEETAADLSRIISTYRKRWKVDNVLLIGYSFGANILPATYRALPDADKQAVSLVSLLALSNQADFEIDVSGWLGFAGAGRYGDPVDDLREIEPFKIQCIYGLKEEDSACPDVQGIAGAQVLPREGGHHFDGDYRALNRLIVDRAAALMAVN</sequence>
<dbReference type="RefSeq" id="WP_377264302.1">
    <property type="nucleotide sequence ID" value="NZ_JBHMAA010000024.1"/>
</dbReference>
<accession>A0ABV6ALJ4</accession>
<organism evidence="2 3">
    <name type="scientific">Rhizobium puerariae</name>
    <dbReference type="NCBI Taxonomy" id="1585791"/>
    <lineage>
        <taxon>Bacteria</taxon>
        <taxon>Pseudomonadati</taxon>
        <taxon>Pseudomonadota</taxon>
        <taxon>Alphaproteobacteria</taxon>
        <taxon>Hyphomicrobiales</taxon>
        <taxon>Rhizobiaceae</taxon>
        <taxon>Rhizobium/Agrobacterium group</taxon>
        <taxon>Rhizobium</taxon>
    </lineage>
</organism>
<evidence type="ECO:0000313" key="2">
    <source>
        <dbReference type="EMBL" id="MFB9951496.1"/>
    </source>
</evidence>
<feature type="domain" description="Bacterial virulence" evidence="1">
    <location>
        <begin position="258"/>
        <end position="445"/>
    </location>
</feature>
<keyword evidence="3" id="KW-1185">Reference proteome</keyword>
<dbReference type="InterPro" id="IPR010333">
    <property type="entry name" value="VirJ"/>
</dbReference>
<comment type="caution">
    <text evidence="2">The sequence shown here is derived from an EMBL/GenBank/DDBJ whole genome shotgun (WGS) entry which is preliminary data.</text>
</comment>